<reference evidence="2" key="1">
    <citation type="journal article" date="2015" name="Nat. Genet.">
        <title>The pineapple genome and the evolution of CAM photosynthesis.</title>
        <authorList>
            <person name="Ming R."/>
            <person name="VanBuren R."/>
            <person name="Wai C.M."/>
            <person name="Tang H."/>
            <person name="Schatz M.C."/>
            <person name="Bowers J.E."/>
            <person name="Lyons E."/>
            <person name="Wang M.L."/>
            <person name="Chen J."/>
            <person name="Biggers E."/>
            <person name="Zhang J."/>
            <person name="Huang L."/>
            <person name="Zhang L."/>
            <person name="Miao W."/>
            <person name="Zhang J."/>
            <person name="Ye Z."/>
            <person name="Miao C."/>
            <person name="Lin Z."/>
            <person name="Wang H."/>
            <person name="Zhou H."/>
            <person name="Yim W.C."/>
            <person name="Priest H.D."/>
            <person name="Zheng C."/>
            <person name="Woodhouse M."/>
            <person name="Edger P.P."/>
            <person name="Guyot R."/>
            <person name="Guo H.B."/>
            <person name="Guo H."/>
            <person name="Zheng G."/>
            <person name="Singh R."/>
            <person name="Sharma A."/>
            <person name="Min X."/>
            <person name="Zheng Y."/>
            <person name="Lee H."/>
            <person name="Gurtowski J."/>
            <person name="Sedlazeck F.J."/>
            <person name="Harkess A."/>
            <person name="McKain M.R."/>
            <person name="Liao Z."/>
            <person name="Fang J."/>
            <person name="Liu J."/>
            <person name="Zhang X."/>
            <person name="Zhang Q."/>
            <person name="Hu W."/>
            <person name="Qin Y."/>
            <person name="Wang K."/>
            <person name="Chen L.Y."/>
            <person name="Shirley N."/>
            <person name="Lin Y.R."/>
            <person name="Liu L.Y."/>
            <person name="Hernandez A.G."/>
            <person name="Wright C.L."/>
            <person name="Bulone V."/>
            <person name="Tuskan G.A."/>
            <person name="Heath K."/>
            <person name="Zee F."/>
            <person name="Moore P.H."/>
            <person name="Sunkar R."/>
            <person name="Leebens-Mack J.H."/>
            <person name="Mockler T."/>
            <person name="Bennetzen J.L."/>
            <person name="Freeling M."/>
            <person name="Sankoff D."/>
            <person name="Paterson A.H."/>
            <person name="Zhu X."/>
            <person name="Yang X."/>
            <person name="Smith J.A."/>
            <person name="Cushman J.C."/>
            <person name="Paull R.E."/>
            <person name="Yu Q."/>
        </authorList>
    </citation>
    <scope>NUCLEOTIDE SEQUENCE [LARGE SCALE GENOMIC DNA]</scope>
    <source>
        <strain evidence="2">cv. F153</strain>
    </source>
</reference>
<dbReference type="InterPro" id="IPR043128">
    <property type="entry name" value="Rev_trsase/Diguanyl_cyclase"/>
</dbReference>
<dbReference type="GeneID" id="109717114"/>
<protein>
    <submittedName>
        <fullName evidence="3">Uncharacterized protein LOC109717114</fullName>
    </submittedName>
</protein>
<organism evidence="2 3">
    <name type="scientific">Ananas comosus</name>
    <name type="common">Pineapple</name>
    <name type="synonym">Ananas ananas</name>
    <dbReference type="NCBI Taxonomy" id="4615"/>
    <lineage>
        <taxon>Eukaryota</taxon>
        <taxon>Viridiplantae</taxon>
        <taxon>Streptophyta</taxon>
        <taxon>Embryophyta</taxon>
        <taxon>Tracheophyta</taxon>
        <taxon>Spermatophyta</taxon>
        <taxon>Magnoliopsida</taxon>
        <taxon>Liliopsida</taxon>
        <taxon>Poales</taxon>
        <taxon>Bromeliaceae</taxon>
        <taxon>Bromelioideae</taxon>
        <taxon>Ananas</taxon>
    </lineage>
</organism>
<dbReference type="InterPro" id="IPR043502">
    <property type="entry name" value="DNA/RNA_pol_sf"/>
</dbReference>
<dbReference type="Gene3D" id="3.30.70.270">
    <property type="match status" value="1"/>
</dbReference>
<evidence type="ECO:0000259" key="1">
    <source>
        <dbReference type="Pfam" id="PF03732"/>
    </source>
</evidence>
<dbReference type="Pfam" id="PF03732">
    <property type="entry name" value="Retrotrans_gag"/>
    <property type="match status" value="1"/>
</dbReference>
<feature type="domain" description="Retrotransposon gag" evidence="1">
    <location>
        <begin position="59"/>
        <end position="151"/>
    </location>
</feature>
<keyword evidence="2" id="KW-1185">Reference proteome</keyword>
<name>A0A6P5FZG5_ANACO</name>
<dbReference type="PANTHER" id="PTHR34072">
    <property type="entry name" value="ENZYMATIC POLYPROTEIN-RELATED"/>
    <property type="match status" value="1"/>
</dbReference>
<dbReference type="RefSeq" id="XP_020098380.1">
    <property type="nucleotide sequence ID" value="XM_020242791.1"/>
</dbReference>
<dbReference type="SUPFAM" id="SSF56672">
    <property type="entry name" value="DNA/RNA polymerases"/>
    <property type="match status" value="1"/>
</dbReference>
<reference evidence="3" key="2">
    <citation type="submission" date="2025-08" db="UniProtKB">
        <authorList>
            <consortium name="RefSeq"/>
        </authorList>
    </citation>
    <scope>IDENTIFICATION</scope>
    <source>
        <tissue evidence="3">Leaf</tissue>
    </source>
</reference>
<dbReference type="Proteomes" id="UP000515123">
    <property type="component" value="Linkage group 11"/>
</dbReference>
<dbReference type="InterPro" id="IPR005162">
    <property type="entry name" value="Retrotrans_gag_dom"/>
</dbReference>
<gene>
    <name evidence="3" type="primary">LOC109717114</name>
</gene>
<accession>A0A6P5FZG5</accession>
<dbReference type="OrthoDB" id="786614at2759"/>
<evidence type="ECO:0000313" key="3">
    <source>
        <dbReference type="RefSeq" id="XP_020098380.1"/>
    </source>
</evidence>
<dbReference type="PANTHER" id="PTHR34072:SF59">
    <property type="entry name" value="CCHC-TYPE INTEGRASE"/>
    <property type="match status" value="1"/>
</dbReference>
<evidence type="ECO:0000313" key="2">
    <source>
        <dbReference type="Proteomes" id="UP000515123"/>
    </source>
</evidence>
<proteinExistence type="predicted"/>
<sequence>MATGEEGDRLMDRLNEFRKCNPRIFDGEKAEHWIVEKWLMHMEKLFYDTFVEKRDKVWLATHHLDGEAYRWWMDIQDNSNIDLSAITWKRFKELLLAAYFPESVKRQMERDLHNLCQGDRTMAEYEQEFSQLLHYVPFVVRDDEDKAHIFEMVLRPSIFRFVQSSNLQTYLDVVNRALIVERGAADVQEQREGLDKGKDRFVVVFIDDIYVYSQSDEDHEEHLRPDGNVITYASRQLKDYERNYPTHDLELAANELNLRQRRWLELLKDYDLTILYHPGKANVVADALSRKSTENLAMIKEKKVYDVELQKIWAKMVDDYTGDFHVDDKGLFCFHDRICVPAESGIKEDILFEAHRASSV</sequence>
<dbReference type="AlphaFoldDB" id="A0A6P5FZG5"/>